<comment type="similarity">
    <text evidence="2">Belongs to the EamA transporter family.</text>
</comment>
<dbReference type="PANTHER" id="PTHR32322">
    <property type="entry name" value="INNER MEMBRANE TRANSPORTER"/>
    <property type="match status" value="1"/>
</dbReference>
<feature type="transmembrane region" description="Helical" evidence="6">
    <location>
        <begin position="222"/>
        <end position="243"/>
    </location>
</feature>
<evidence type="ECO:0000256" key="2">
    <source>
        <dbReference type="ARBA" id="ARBA00007362"/>
    </source>
</evidence>
<name>A0A523URK8_UNCT6</name>
<comment type="caution">
    <text evidence="8">The sequence shown here is derived from an EMBL/GenBank/DDBJ whole genome shotgun (WGS) entry which is preliminary data.</text>
</comment>
<dbReference type="PANTHER" id="PTHR32322:SF2">
    <property type="entry name" value="EAMA DOMAIN-CONTAINING PROTEIN"/>
    <property type="match status" value="1"/>
</dbReference>
<keyword evidence="4 6" id="KW-1133">Transmembrane helix</keyword>
<proteinExistence type="inferred from homology"/>
<evidence type="ECO:0000256" key="3">
    <source>
        <dbReference type="ARBA" id="ARBA00022692"/>
    </source>
</evidence>
<dbReference type="EMBL" id="SOJN01000094">
    <property type="protein sequence ID" value="TET45105.1"/>
    <property type="molecule type" value="Genomic_DNA"/>
</dbReference>
<feature type="transmembrane region" description="Helical" evidence="6">
    <location>
        <begin position="125"/>
        <end position="143"/>
    </location>
</feature>
<evidence type="ECO:0000256" key="4">
    <source>
        <dbReference type="ARBA" id="ARBA00022989"/>
    </source>
</evidence>
<dbReference type="SUPFAM" id="SSF103481">
    <property type="entry name" value="Multidrug resistance efflux transporter EmrE"/>
    <property type="match status" value="2"/>
</dbReference>
<feature type="domain" description="EamA" evidence="7">
    <location>
        <begin position="10"/>
        <end position="141"/>
    </location>
</feature>
<dbReference type="GO" id="GO:0016020">
    <property type="term" value="C:membrane"/>
    <property type="evidence" value="ECO:0007669"/>
    <property type="project" value="UniProtKB-SubCell"/>
</dbReference>
<evidence type="ECO:0000313" key="8">
    <source>
        <dbReference type="EMBL" id="TET45105.1"/>
    </source>
</evidence>
<evidence type="ECO:0000313" key="9">
    <source>
        <dbReference type="Proteomes" id="UP000315525"/>
    </source>
</evidence>
<accession>A0A523URK8</accession>
<keyword evidence="5 6" id="KW-0472">Membrane</keyword>
<feature type="transmembrane region" description="Helical" evidence="6">
    <location>
        <begin position="6"/>
        <end position="26"/>
    </location>
</feature>
<sequence length="297" mass="32128">MENITYVGEGFSLLTAIVWAAAVILFKRSGEKVHPIALNLFKNSLALVLVFPTMYLFGQTLFHQAPPSEYWLLMLSGTIGIAVGDTLFFKSLNQLGAGLTAIVVCLYSPFIIGLSVIWLGERLTILQIVGALMVVLAVLSTTRKEAVGKLSRHDLLLGIVWGVLATACMAVGIVMIKPVLNRSPLLWATEVRLIGAVPALALIFLFHPLRRKIATSITLPGTWHYTLGGSFTGAYLAMILWLAGMKYTQASISSALNQTSNIFVVVLAAMFLREPLTLRRVAAVILAVLGAMLVSFG</sequence>
<feature type="transmembrane region" description="Helical" evidence="6">
    <location>
        <begin position="279"/>
        <end position="296"/>
    </location>
</feature>
<evidence type="ECO:0000259" key="7">
    <source>
        <dbReference type="Pfam" id="PF00892"/>
    </source>
</evidence>
<feature type="transmembrane region" description="Helical" evidence="6">
    <location>
        <begin position="96"/>
        <end position="119"/>
    </location>
</feature>
<feature type="transmembrane region" description="Helical" evidence="6">
    <location>
        <begin position="38"/>
        <end position="58"/>
    </location>
</feature>
<evidence type="ECO:0000256" key="1">
    <source>
        <dbReference type="ARBA" id="ARBA00004141"/>
    </source>
</evidence>
<protein>
    <submittedName>
        <fullName evidence="8">DMT family transporter</fullName>
    </submittedName>
</protein>
<dbReference type="InterPro" id="IPR037185">
    <property type="entry name" value="EmrE-like"/>
</dbReference>
<feature type="transmembrane region" description="Helical" evidence="6">
    <location>
        <begin position="255"/>
        <end position="272"/>
    </location>
</feature>
<dbReference type="Proteomes" id="UP000315525">
    <property type="component" value="Unassembled WGS sequence"/>
</dbReference>
<dbReference type="InterPro" id="IPR050638">
    <property type="entry name" value="AA-Vitamin_Transporters"/>
</dbReference>
<dbReference type="Pfam" id="PF00892">
    <property type="entry name" value="EamA"/>
    <property type="match status" value="2"/>
</dbReference>
<dbReference type="InterPro" id="IPR000620">
    <property type="entry name" value="EamA_dom"/>
</dbReference>
<reference evidence="8 9" key="1">
    <citation type="submission" date="2019-03" db="EMBL/GenBank/DDBJ databases">
        <title>Metabolic potential of uncultured bacteria and archaea associated with petroleum seepage in deep-sea sediments.</title>
        <authorList>
            <person name="Dong X."/>
            <person name="Hubert C."/>
        </authorList>
    </citation>
    <scope>NUCLEOTIDE SEQUENCE [LARGE SCALE GENOMIC DNA]</scope>
    <source>
        <strain evidence="8">E44_bin18</strain>
    </source>
</reference>
<organism evidence="8 9">
    <name type="scientific">candidate division TA06 bacterium</name>
    <dbReference type="NCBI Taxonomy" id="2250710"/>
    <lineage>
        <taxon>Bacteria</taxon>
        <taxon>Bacteria division TA06</taxon>
    </lineage>
</organism>
<evidence type="ECO:0000256" key="6">
    <source>
        <dbReference type="SAM" id="Phobius"/>
    </source>
</evidence>
<comment type="subcellular location">
    <subcellularLocation>
        <location evidence="1">Membrane</location>
        <topology evidence="1">Multi-pass membrane protein</topology>
    </subcellularLocation>
</comment>
<dbReference type="AlphaFoldDB" id="A0A523URK8"/>
<gene>
    <name evidence="8" type="ORF">E3J62_08305</name>
</gene>
<keyword evidence="3 6" id="KW-0812">Transmembrane</keyword>
<feature type="transmembrane region" description="Helical" evidence="6">
    <location>
        <begin position="70"/>
        <end position="89"/>
    </location>
</feature>
<feature type="transmembrane region" description="Helical" evidence="6">
    <location>
        <begin position="155"/>
        <end position="176"/>
    </location>
</feature>
<feature type="domain" description="EamA" evidence="7">
    <location>
        <begin position="157"/>
        <end position="295"/>
    </location>
</feature>
<feature type="transmembrane region" description="Helical" evidence="6">
    <location>
        <begin position="191"/>
        <end position="210"/>
    </location>
</feature>
<evidence type="ECO:0000256" key="5">
    <source>
        <dbReference type="ARBA" id="ARBA00023136"/>
    </source>
</evidence>